<dbReference type="AlphaFoldDB" id="A0A6P5WU15"/>
<dbReference type="OrthoDB" id="1735986at2759"/>
<organism evidence="3 4">
    <name type="scientific">Durio zibethinus</name>
    <name type="common">Durian</name>
    <dbReference type="NCBI Taxonomy" id="66656"/>
    <lineage>
        <taxon>Eukaryota</taxon>
        <taxon>Viridiplantae</taxon>
        <taxon>Streptophyta</taxon>
        <taxon>Embryophyta</taxon>
        <taxon>Tracheophyta</taxon>
        <taxon>Spermatophyta</taxon>
        <taxon>Magnoliopsida</taxon>
        <taxon>eudicotyledons</taxon>
        <taxon>Gunneridae</taxon>
        <taxon>Pentapetalae</taxon>
        <taxon>rosids</taxon>
        <taxon>malvids</taxon>
        <taxon>Malvales</taxon>
        <taxon>Malvaceae</taxon>
        <taxon>Helicteroideae</taxon>
        <taxon>Durio</taxon>
    </lineage>
</organism>
<proteinExistence type="predicted"/>
<dbReference type="RefSeq" id="XP_022719157.1">
    <property type="nucleotide sequence ID" value="XM_022863422.1"/>
</dbReference>
<dbReference type="RefSeq" id="XP_022719158.1">
    <property type="nucleotide sequence ID" value="XM_022863423.1"/>
</dbReference>
<evidence type="ECO:0000313" key="5">
    <source>
        <dbReference type="RefSeq" id="XP_022719158.1"/>
    </source>
</evidence>
<dbReference type="KEGG" id="dzi:111277184"/>
<accession>A0A6P5WU15</accession>
<dbReference type="GeneID" id="111277184"/>
<keyword evidence="3" id="KW-1185">Reference proteome</keyword>
<evidence type="ECO:0000256" key="2">
    <source>
        <dbReference type="ARBA" id="ARBA00022840"/>
    </source>
</evidence>
<name>A0A6P5WU15_DURZI</name>
<dbReference type="GO" id="GO:0005524">
    <property type="term" value="F:ATP binding"/>
    <property type="evidence" value="ECO:0007669"/>
    <property type="project" value="UniProtKB-KW"/>
</dbReference>
<gene>
    <name evidence="4 5" type="primary">LOC111277184</name>
</gene>
<reference evidence="4 5" key="1">
    <citation type="submission" date="2025-04" db="UniProtKB">
        <authorList>
            <consortium name="RefSeq"/>
        </authorList>
    </citation>
    <scope>IDENTIFICATION</scope>
    <source>
        <tissue evidence="4 5">Fruit stalk</tissue>
    </source>
</reference>
<protein>
    <submittedName>
        <fullName evidence="4 5">Uncharacterized protein LOC111277184 isoform X1</fullName>
    </submittedName>
</protein>
<dbReference type="Proteomes" id="UP000515121">
    <property type="component" value="Unplaced"/>
</dbReference>
<dbReference type="PANTHER" id="PTHR45644:SF76">
    <property type="entry name" value="AAA+ ATPASE DOMAIN-CONTAINING PROTEIN"/>
    <property type="match status" value="1"/>
</dbReference>
<dbReference type="PANTHER" id="PTHR45644">
    <property type="entry name" value="AAA ATPASE, PUTATIVE (AFU_ORTHOLOGUE AFUA_2G12920)-RELATED-RELATED"/>
    <property type="match status" value="1"/>
</dbReference>
<keyword evidence="1" id="KW-0547">Nucleotide-binding</keyword>
<evidence type="ECO:0000313" key="3">
    <source>
        <dbReference type="Proteomes" id="UP000515121"/>
    </source>
</evidence>
<evidence type="ECO:0000256" key="1">
    <source>
        <dbReference type="ARBA" id="ARBA00022741"/>
    </source>
</evidence>
<sequence length="308" mass="34392">MSQSRVGFDSVNGMEAIRLQQLTSLWRSWRKNCSTKSLMAEIATSPLISFPTISGFKGLNSKQTRALLTSATYVHLKHADVFKYTRSLSPASQAILLSRPAELYHQMLAKALAHYFESKLLLLDVTDFSLKIQSKYGSGKKSISTSGKRKMVYCHDASYMPAAKRQQKRWRSVFAAIYLSMTLVSLYMKVINKKQILRTLSCIALDIHDNNSGDDHLPSLCVHQNTLTEVVSETNLEKLSKLGGVKQIAASLATDEKDGISANQADLACRIAVYGVNSYQNHLPKASVIFYLKLLRIQQLCTLGLCYK</sequence>
<dbReference type="InterPro" id="IPR051701">
    <property type="entry name" value="Mito_OM_Translocase_MSP1"/>
</dbReference>
<dbReference type="GO" id="GO:0005741">
    <property type="term" value="C:mitochondrial outer membrane"/>
    <property type="evidence" value="ECO:0007669"/>
    <property type="project" value="TreeGrafter"/>
</dbReference>
<evidence type="ECO:0000313" key="4">
    <source>
        <dbReference type="RefSeq" id="XP_022719157.1"/>
    </source>
</evidence>
<keyword evidence="2" id="KW-0067">ATP-binding</keyword>